<feature type="signal peptide" evidence="7">
    <location>
        <begin position="1"/>
        <end position="27"/>
    </location>
</feature>
<dbReference type="GO" id="GO:0000155">
    <property type="term" value="F:phosphorelay sensor kinase activity"/>
    <property type="evidence" value="ECO:0007669"/>
    <property type="project" value="InterPro"/>
</dbReference>
<dbReference type="SMART" id="SM00387">
    <property type="entry name" value="HATPase_c"/>
    <property type="match status" value="1"/>
</dbReference>
<dbReference type="InterPro" id="IPR036890">
    <property type="entry name" value="HATPase_C_sf"/>
</dbReference>
<dbReference type="InterPro" id="IPR003594">
    <property type="entry name" value="HATPase_dom"/>
</dbReference>
<keyword evidence="6" id="KW-0472">Membrane</keyword>
<feature type="transmembrane region" description="Helical" evidence="6">
    <location>
        <begin position="174"/>
        <end position="197"/>
    </location>
</feature>
<dbReference type="Pfam" id="PF02518">
    <property type="entry name" value="HATPase_c"/>
    <property type="match status" value="1"/>
</dbReference>
<evidence type="ECO:0000256" key="4">
    <source>
        <dbReference type="ARBA" id="ARBA00022679"/>
    </source>
</evidence>
<evidence type="ECO:0000313" key="9">
    <source>
        <dbReference type="EMBL" id="BAO80886.1"/>
    </source>
</evidence>
<accession>A0A060NGM9</accession>
<dbReference type="PROSITE" id="PS50109">
    <property type="entry name" value="HIS_KIN"/>
    <property type="match status" value="1"/>
</dbReference>
<dbReference type="EMBL" id="AP014568">
    <property type="protein sequence ID" value="BAO80886.1"/>
    <property type="molecule type" value="Genomic_DNA"/>
</dbReference>
<keyword evidence="6" id="KW-1133">Transmembrane helix</keyword>
<evidence type="ECO:0000256" key="2">
    <source>
        <dbReference type="ARBA" id="ARBA00012438"/>
    </source>
</evidence>
<dbReference type="InterPro" id="IPR036097">
    <property type="entry name" value="HisK_dim/P_sf"/>
</dbReference>
<evidence type="ECO:0000256" key="5">
    <source>
        <dbReference type="ARBA" id="ARBA00022777"/>
    </source>
</evidence>
<gene>
    <name evidence="9" type="ORF">SRAA_1032</name>
</gene>
<dbReference type="PANTHER" id="PTHR43304">
    <property type="entry name" value="PHYTOCHROME-LIKE PROTEIN CPH1"/>
    <property type="match status" value="1"/>
</dbReference>
<dbReference type="RefSeq" id="WP_045531331.1">
    <property type="nucleotide sequence ID" value="NZ_AP014568.1"/>
</dbReference>
<organism evidence="9 10">
    <name type="scientific">Serpentinimonas raichei</name>
    <dbReference type="NCBI Taxonomy" id="1458425"/>
    <lineage>
        <taxon>Bacteria</taxon>
        <taxon>Pseudomonadati</taxon>
        <taxon>Pseudomonadota</taxon>
        <taxon>Betaproteobacteria</taxon>
        <taxon>Burkholderiales</taxon>
        <taxon>Comamonadaceae</taxon>
        <taxon>Serpentinimonas</taxon>
    </lineage>
</organism>
<comment type="catalytic activity">
    <reaction evidence="1">
        <text>ATP + protein L-histidine = ADP + protein N-phospho-L-histidine.</text>
        <dbReference type="EC" id="2.7.13.3"/>
    </reaction>
</comment>
<evidence type="ECO:0000256" key="1">
    <source>
        <dbReference type="ARBA" id="ARBA00000085"/>
    </source>
</evidence>
<feature type="domain" description="Histidine kinase" evidence="8">
    <location>
        <begin position="223"/>
        <end position="437"/>
    </location>
</feature>
<dbReference type="InterPro" id="IPR005467">
    <property type="entry name" value="His_kinase_dom"/>
</dbReference>
<dbReference type="SUPFAM" id="SSF55874">
    <property type="entry name" value="ATPase domain of HSP90 chaperone/DNA topoisomerase II/histidine kinase"/>
    <property type="match status" value="1"/>
</dbReference>
<proteinExistence type="predicted"/>
<sequence length="439" mass="49586">MKSKWQKYLAWPLLAWALWQFTNAAWALPGGPTFAHFFNTHANPMLIINPASGKIVDANPAAARFYGHPREQLRQMTIQQINAFTPEQVAAERELASIEGRNFFIFRHRLASGELRTVEVYTHPYAFNDLTLLVSVINDITPGRHQAVDLWHYKQRLEEMVVIQTATIEAARRWQVLTLLLAVLAQAVAIVWLLLVLRQRKGLAAERQTLQAHNQDLAHLGQALSHHFLEPTRRLRSFAQRLQNKPALALDEDSRQALRFIDEQSSRLSNLVRDVQRYLLLDQSPPEHAAGADALAALRAALEPLQDELAGCTLRLPEQTLQVAMDSQRLREVFQILLDNALRYRHPERSLLIEVRFERQPNGWARLSLSDNGSGIPAPYRQQVFDLFSRLVGSEIPGSGMGLALASKMLQSAKGRVRIENGLDGGACFVIELPLKLQP</sequence>
<dbReference type="STRING" id="1458425.SRAA_1032"/>
<dbReference type="PRINTS" id="PR00344">
    <property type="entry name" value="BCTRLSENSOR"/>
</dbReference>
<dbReference type="Gene3D" id="3.30.450.20">
    <property type="entry name" value="PAS domain"/>
    <property type="match status" value="1"/>
</dbReference>
<dbReference type="HOGENOM" id="CLU_000445_114_71_4"/>
<dbReference type="AlphaFoldDB" id="A0A060NGM9"/>
<keyword evidence="5" id="KW-0418">Kinase</keyword>
<dbReference type="InterPro" id="IPR004358">
    <property type="entry name" value="Sig_transdc_His_kin-like_C"/>
</dbReference>
<dbReference type="SUPFAM" id="SSF47384">
    <property type="entry name" value="Homodimeric domain of signal transducing histidine kinase"/>
    <property type="match status" value="1"/>
</dbReference>
<dbReference type="OrthoDB" id="9804645at2"/>
<evidence type="ECO:0000259" key="8">
    <source>
        <dbReference type="PROSITE" id="PS50109"/>
    </source>
</evidence>
<evidence type="ECO:0000313" key="10">
    <source>
        <dbReference type="Proteomes" id="UP000067461"/>
    </source>
</evidence>
<keyword evidence="3" id="KW-0597">Phosphoprotein</keyword>
<evidence type="ECO:0000256" key="6">
    <source>
        <dbReference type="SAM" id="Phobius"/>
    </source>
</evidence>
<dbReference type="NCBIfam" id="TIGR00229">
    <property type="entry name" value="sensory_box"/>
    <property type="match status" value="1"/>
</dbReference>
<dbReference type="SMART" id="SM00091">
    <property type="entry name" value="PAS"/>
    <property type="match status" value="1"/>
</dbReference>
<dbReference type="KEGG" id="cbaa:SRAA_1032"/>
<protein>
    <recommendedName>
        <fullName evidence="2">histidine kinase</fullName>
        <ecNumber evidence="2">2.7.13.3</ecNumber>
    </recommendedName>
</protein>
<feature type="chain" id="PRO_5001584926" description="histidine kinase" evidence="7">
    <location>
        <begin position="28"/>
        <end position="439"/>
    </location>
</feature>
<evidence type="ECO:0000256" key="7">
    <source>
        <dbReference type="SAM" id="SignalP"/>
    </source>
</evidence>
<name>A0A060NGM9_9BURK</name>
<dbReference type="InterPro" id="IPR052162">
    <property type="entry name" value="Sensor_kinase/Photoreceptor"/>
</dbReference>
<keyword evidence="6" id="KW-0812">Transmembrane</keyword>
<keyword evidence="7" id="KW-0732">Signal</keyword>
<dbReference type="CDD" id="cd00130">
    <property type="entry name" value="PAS"/>
    <property type="match status" value="1"/>
</dbReference>
<dbReference type="InterPro" id="IPR035965">
    <property type="entry name" value="PAS-like_dom_sf"/>
</dbReference>
<dbReference type="Proteomes" id="UP000067461">
    <property type="component" value="Chromosome"/>
</dbReference>
<dbReference type="PANTHER" id="PTHR43304:SF1">
    <property type="entry name" value="PAC DOMAIN-CONTAINING PROTEIN"/>
    <property type="match status" value="1"/>
</dbReference>
<keyword evidence="10" id="KW-1185">Reference proteome</keyword>
<dbReference type="Gene3D" id="3.30.565.10">
    <property type="entry name" value="Histidine kinase-like ATPase, C-terminal domain"/>
    <property type="match status" value="1"/>
</dbReference>
<dbReference type="EC" id="2.7.13.3" evidence="2"/>
<dbReference type="Pfam" id="PF13188">
    <property type="entry name" value="PAS_8"/>
    <property type="match status" value="1"/>
</dbReference>
<evidence type="ECO:0000256" key="3">
    <source>
        <dbReference type="ARBA" id="ARBA00022553"/>
    </source>
</evidence>
<keyword evidence="4" id="KW-0808">Transferase</keyword>
<reference evidence="9 10" key="1">
    <citation type="journal article" date="2014" name="Nat. Commun.">
        <title>Physiological and genomic features of highly alkaliphilic hydrogen-utilizing Betaproteobacteria from a continental serpentinizing site.</title>
        <authorList>
            <person name="Suzuki S."/>
            <person name="Kuenen J.G."/>
            <person name="Schipper K."/>
            <person name="van der Velde S."/>
            <person name="Ishii S."/>
            <person name="Wu A."/>
            <person name="Sorokin D.Y."/>
            <person name="Tenney A."/>
            <person name="Meng X.Y."/>
            <person name="Morrill P.L."/>
            <person name="Kamagata Y."/>
            <person name="Muyzer G."/>
            <person name="Nealson K.H."/>
        </authorList>
    </citation>
    <scope>NUCLEOTIDE SEQUENCE [LARGE SCALE GENOMIC DNA]</scope>
    <source>
        <strain evidence="9 10">A1</strain>
    </source>
</reference>
<dbReference type="InterPro" id="IPR000014">
    <property type="entry name" value="PAS"/>
</dbReference>
<dbReference type="SUPFAM" id="SSF55785">
    <property type="entry name" value="PYP-like sensor domain (PAS domain)"/>
    <property type="match status" value="1"/>
</dbReference>